<keyword evidence="2" id="KW-0812">Transmembrane</keyword>
<dbReference type="EMBL" id="MHCN01000009">
    <property type="protein sequence ID" value="OGY22058.1"/>
    <property type="molecule type" value="Genomic_DNA"/>
</dbReference>
<gene>
    <name evidence="3" type="ORF">A2113_02485</name>
</gene>
<dbReference type="Gene3D" id="2.60.40.10">
    <property type="entry name" value="Immunoglobulins"/>
    <property type="match status" value="1"/>
</dbReference>
<organism evidence="3 4">
    <name type="scientific">Candidatus Woykebacteria bacterium GWA1_44_8</name>
    <dbReference type="NCBI Taxonomy" id="1802591"/>
    <lineage>
        <taxon>Bacteria</taxon>
        <taxon>Candidatus Woykeibacteriota</taxon>
    </lineage>
</organism>
<accession>A0A1G1W302</accession>
<dbReference type="Proteomes" id="UP000176299">
    <property type="component" value="Unassembled WGS sequence"/>
</dbReference>
<evidence type="ECO:0008006" key="5">
    <source>
        <dbReference type="Google" id="ProtNLM"/>
    </source>
</evidence>
<protein>
    <recommendedName>
        <fullName evidence="5">DUF5666 domain-containing protein</fullName>
    </recommendedName>
</protein>
<reference evidence="3 4" key="1">
    <citation type="journal article" date="2016" name="Nat. Commun.">
        <title>Thousands of microbial genomes shed light on interconnected biogeochemical processes in an aquifer system.</title>
        <authorList>
            <person name="Anantharaman K."/>
            <person name="Brown C.T."/>
            <person name="Hug L.A."/>
            <person name="Sharon I."/>
            <person name="Castelle C.J."/>
            <person name="Probst A.J."/>
            <person name="Thomas B.C."/>
            <person name="Singh A."/>
            <person name="Wilkins M.J."/>
            <person name="Karaoz U."/>
            <person name="Brodie E.L."/>
            <person name="Williams K.H."/>
            <person name="Hubbard S.S."/>
            <person name="Banfield J.F."/>
        </authorList>
    </citation>
    <scope>NUCLEOTIDE SEQUENCE [LARGE SCALE GENOMIC DNA]</scope>
</reference>
<keyword evidence="1" id="KW-0175">Coiled coil</keyword>
<feature type="coiled-coil region" evidence="1">
    <location>
        <begin position="144"/>
        <end position="178"/>
    </location>
</feature>
<feature type="transmembrane region" description="Helical" evidence="2">
    <location>
        <begin position="12"/>
        <end position="31"/>
    </location>
</feature>
<evidence type="ECO:0000313" key="4">
    <source>
        <dbReference type="Proteomes" id="UP000176299"/>
    </source>
</evidence>
<evidence type="ECO:0000256" key="1">
    <source>
        <dbReference type="SAM" id="Coils"/>
    </source>
</evidence>
<dbReference type="AlphaFoldDB" id="A0A1G1W302"/>
<proteinExistence type="predicted"/>
<keyword evidence="2" id="KW-1133">Transmembrane helix</keyword>
<dbReference type="InterPro" id="IPR013783">
    <property type="entry name" value="Ig-like_fold"/>
</dbReference>
<comment type="caution">
    <text evidence="3">The sequence shown here is derived from an EMBL/GenBank/DDBJ whole genome shotgun (WGS) entry which is preliminary data.</text>
</comment>
<keyword evidence="2" id="KW-0472">Membrane</keyword>
<name>A0A1G1W302_9BACT</name>
<evidence type="ECO:0000313" key="3">
    <source>
        <dbReference type="EMBL" id="OGY22058.1"/>
    </source>
</evidence>
<sequence length="363" mass="38269">METPNTRTPTILILIIGIIIGLLLAGGFVLLKSAFRGKEQSTGTQETKGLLLTISEPADGAFVGTETLTIKGSTGKDAVVAVVGGTEDTIVETSGGNFSASNKIAEGENELTVYAFDPTTGESTQTTLNVSFLNEEVAMGRLLVAQSTTAEENSKEKIDKLRERLATKSSELKKVASTFKNSHVFGTISAINDTVLTIETKQGSVKTVFTDDITKFYSIGSGGRSTIAITDLKAGDEIAAVGVTKNDTSGTAKFIIRQEQTPQKRHAVAGKVKSNEGGTITLTHLTQTERTYTVKTTNETVIKVKGVDTATIADIKTDDVVVACGPVEKDGTIVAKRLFAIPGKFLGVKPKESTTSATPSSSQ</sequence>
<dbReference type="Pfam" id="PF09136">
    <property type="entry name" value="Glucodextran_B"/>
    <property type="match status" value="1"/>
</dbReference>
<evidence type="ECO:0000256" key="2">
    <source>
        <dbReference type="SAM" id="Phobius"/>
    </source>
</evidence>